<evidence type="ECO:0000259" key="8">
    <source>
        <dbReference type="Pfam" id="PF01431"/>
    </source>
</evidence>
<dbReference type="PANTHER" id="PTHR11733">
    <property type="entry name" value="ZINC METALLOPROTEASE FAMILY M13 NEPRILYSIN-RELATED"/>
    <property type="match status" value="1"/>
</dbReference>
<comment type="caution">
    <text evidence="10">The sequence shown here is derived from an EMBL/GenBank/DDBJ whole genome shotgun (WGS) entry which is preliminary data.</text>
</comment>
<dbReference type="PANTHER" id="PTHR11733:SF167">
    <property type="entry name" value="FI17812P1-RELATED"/>
    <property type="match status" value="1"/>
</dbReference>
<comment type="similarity">
    <text evidence="2">Belongs to the peptidase M13 family.</text>
</comment>
<dbReference type="Pfam" id="PF05649">
    <property type="entry name" value="Peptidase_M13_N"/>
    <property type="match status" value="1"/>
</dbReference>
<dbReference type="InterPro" id="IPR000718">
    <property type="entry name" value="Peptidase_M13"/>
</dbReference>
<evidence type="ECO:0000256" key="5">
    <source>
        <dbReference type="ARBA" id="ARBA00022801"/>
    </source>
</evidence>
<dbReference type="OrthoDB" id="9775677at2"/>
<dbReference type="Gene3D" id="1.10.1380.10">
    <property type="entry name" value="Neutral endopeptidase , domain2"/>
    <property type="match status" value="1"/>
</dbReference>
<dbReference type="InterPro" id="IPR008753">
    <property type="entry name" value="Peptidase_M13_N"/>
</dbReference>
<dbReference type="STRING" id="1236989.JCM15548_13588"/>
<keyword evidence="5" id="KW-0378">Hydrolase</keyword>
<dbReference type="CDD" id="cd08662">
    <property type="entry name" value="M13"/>
    <property type="match status" value="1"/>
</dbReference>
<evidence type="ECO:0000313" key="11">
    <source>
        <dbReference type="Proteomes" id="UP000032900"/>
    </source>
</evidence>
<reference evidence="10 11" key="1">
    <citation type="journal article" date="2015" name="Microbes Environ.">
        <title>Distribution and evolution of nitrogen fixation genes in the phylum bacteroidetes.</title>
        <authorList>
            <person name="Inoue J."/>
            <person name="Oshima K."/>
            <person name="Suda W."/>
            <person name="Sakamoto M."/>
            <person name="Iino T."/>
            <person name="Noda S."/>
            <person name="Hongoh Y."/>
            <person name="Hattori M."/>
            <person name="Ohkuma M."/>
        </authorList>
    </citation>
    <scope>NUCLEOTIDE SEQUENCE [LARGE SCALE GENOMIC DNA]</scope>
    <source>
        <strain evidence="10">JCM 15548</strain>
    </source>
</reference>
<dbReference type="GO" id="GO:0046872">
    <property type="term" value="F:metal ion binding"/>
    <property type="evidence" value="ECO:0007669"/>
    <property type="project" value="UniProtKB-KW"/>
</dbReference>
<evidence type="ECO:0000256" key="7">
    <source>
        <dbReference type="ARBA" id="ARBA00023049"/>
    </source>
</evidence>
<dbReference type="PRINTS" id="PR00786">
    <property type="entry name" value="NEPRILYSIN"/>
</dbReference>
<dbReference type="Gene3D" id="3.40.390.10">
    <property type="entry name" value="Collagenase (Catalytic Domain)"/>
    <property type="match status" value="1"/>
</dbReference>
<keyword evidence="11" id="KW-1185">Reference proteome</keyword>
<dbReference type="GO" id="GO:0004222">
    <property type="term" value="F:metalloendopeptidase activity"/>
    <property type="evidence" value="ECO:0007669"/>
    <property type="project" value="InterPro"/>
</dbReference>
<protein>
    <submittedName>
        <fullName evidence="10">Peptidase, M13 family</fullName>
    </submittedName>
</protein>
<dbReference type="GO" id="GO:0005886">
    <property type="term" value="C:plasma membrane"/>
    <property type="evidence" value="ECO:0007669"/>
    <property type="project" value="TreeGrafter"/>
</dbReference>
<feature type="domain" description="Peptidase M13 C-terminal" evidence="8">
    <location>
        <begin position="236"/>
        <end position="430"/>
    </location>
</feature>
<dbReference type="EMBL" id="BAZW01000042">
    <property type="protein sequence ID" value="GAO31241.1"/>
    <property type="molecule type" value="Genomic_DNA"/>
</dbReference>
<dbReference type="InterPro" id="IPR042089">
    <property type="entry name" value="Peptidase_M13_dom_2"/>
</dbReference>
<evidence type="ECO:0000259" key="9">
    <source>
        <dbReference type="Pfam" id="PF05649"/>
    </source>
</evidence>
<name>A0A0E9M1J2_9BACT</name>
<dbReference type="SUPFAM" id="SSF55486">
    <property type="entry name" value="Metalloproteases ('zincins'), catalytic domain"/>
    <property type="match status" value="1"/>
</dbReference>
<feature type="domain" description="Peptidase M13 N-terminal" evidence="9">
    <location>
        <begin position="2"/>
        <end position="184"/>
    </location>
</feature>
<dbReference type="InterPro" id="IPR018497">
    <property type="entry name" value="Peptidase_M13_C"/>
</dbReference>
<sequence length="440" mass="50426">MDRLTRRDPYATYNKQTVSELKTLAPALDWDAYWSARNVDFTELNVAQPDFFKAASDLLNSASLEDWKTYLKWNLLNGAAAYLNKAFDEANFAFYGTVMTGSEVQRDRWKRALAVLNGNLGEAVGQEYVESYFPPEAKERMVDLVEHLRTAFHQRIGQLEWMSEATKEQAYAKLAAMNVKIGYPDKWTDYSDLEIKEQAYILNVLAARAFRIQENLSEIGQPVDRDKWFMSPQTVNAYYSPTMNEIVFPAAILQPPFFYLEGDDAMNFGAIGMVIGHEMTHGFDDKGRQYAADGNLRDWWTEADSERFDTLSQVLVNQYNNYVILDSLSINGKLSLGENIADLGGMNISFQALQNKLNEDGRPEAIDGFTPEQRFFISYGQVWRNHMREQRMRQQLNEGPHSPGEARVNGIVYNLEEFYQAFELADGGRFIAPEDRALIW</sequence>
<evidence type="ECO:0000256" key="4">
    <source>
        <dbReference type="ARBA" id="ARBA00022723"/>
    </source>
</evidence>
<keyword evidence="3" id="KW-0645">Protease</keyword>
<dbReference type="PROSITE" id="PS51885">
    <property type="entry name" value="NEPRILYSIN"/>
    <property type="match status" value="1"/>
</dbReference>
<dbReference type="InterPro" id="IPR024079">
    <property type="entry name" value="MetalloPept_cat_dom_sf"/>
</dbReference>
<proteinExistence type="inferred from homology"/>
<keyword evidence="7" id="KW-0482">Metalloprotease</keyword>
<keyword evidence="4" id="KW-0479">Metal-binding</keyword>
<keyword evidence="6" id="KW-0862">Zinc</keyword>
<comment type="cofactor">
    <cofactor evidence="1">
        <name>Zn(2+)</name>
        <dbReference type="ChEBI" id="CHEBI:29105"/>
    </cofactor>
</comment>
<evidence type="ECO:0000313" key="10">
    <source>
        <dbReference type="EMBL" id="GAO31241.1"/>
    </source>
</evidence>
<accession>A0A0E9M1J2</accession>
<gene>
    <name evidence="10" type="ORF">JCM15548_13588</name>
</gene>
<evidence type="ECO:0000256" key="3">
    <source>
        <dbReference type="ARBA" id="ARBA00022670"/>
    </source>
</evidence>
<dbReference type="AlphaFoldDB" id="A0A0E9M1J2"/>
<evidence type="ECO:0000256" key="6">
    <source>
        <dbReference type="ARBA" id="ARBA00022833"/>
    </source>
</evidence>
<organism evidence="10 11">
    <name type="scientific">Geofilum rubicundum JCM 15548</name>
    <dbReference type="NCBI Taxonomy" id="1236989"/>
    <lineage>
        <taxon>Bacteria</taxon>
        <taxon>Pseudomonadati</taxon>
        <taxon>Bacteroidota</taxon>
        <taxon>Bacteroidia</taxon>
        <taxon>Marinilabiliales</taxon>
        <taxon>Marinilabiliaceae</taxon>
        <taxon>Geofilum</taxon>
    </lineage>
</organism>
<evidence type="ECO:0000256" key="2">
    <source>
        <dbReference type="ARBA" id="ARBA00007357"/>
    </source>
</evidence>
<evidence type="ECO:0000256" key="1">
    <source>
        <dbReference type="ARBA" id="ARBA00001947"/>
    </source>
</evidence>
<dbReference type="Proteomes" id="UP000032900">
    <property type="component" value="Unassembled WGS sequence"/>
</dbReference>
<dbReference type="Pfam" id="PF01431">
    <property type="entry name" value="Peptidase_M13"/>
    <property type="match status" value="1"/>
</dbReference>
<dbReference type="GO" id="GO:0016485">
    <property type="term" value="P:protein processing"/>
    <property type="evidence" value="ECO:0007669"/>
    <property type="project" value="TreeGrafter"/>
</dbReference>